<feature type="compositionally biased region" description="Low complexity" evidence="1">
    <location>
        <begin position="92"/>
        <end position="112"/>
    </location>
</feature>
<evidence type="ECO:0000313" key="2">
    <source>
        <dbReference type="EMBL" id="OSY35469.1"/>
    </source>
</evidence>
<sequence>MRRVKRLLGGRSAGMVGSGSTSDNSPSARGFLTVGGTTYVDPHGSYPLAHRLDGSATLIVNDTDQYVTVVTERSRDRGRGHGRDHRDPPLIAAQDAPAWGEAAAAAEQASAGRDLVLAPGERAETWRGDSVRVG</sequence>
<name>A0AAE6TPK1_STRPT</name>
<protein>
    <submittedName>
        <fullName evidence="3">Uncharacterized protein</fullName>
    </submittedName>
</protein>
<dbReference type="Proteomes" id="UP000325458">
    <property type="component" value="Chromosome"/>
</dbReference>
<dbReference type="EMBL" id="CP023691">
    <property type="protein sequence ID" value="QEV52563.1"/>
    <property type="molecule type" value="Genomic_DNA"/>
</dbReference>
<evidence type="ECO:0000256" key="1">
    <source>
        <dbReference type="SAM" id="MobiDB-lite"/>
    </source>
</evidence>
<dbReference type="EMBL" id="MIGA01000093">
    <property type="protein sequence ID" value="OSY35469.1"/>
    <property type="molecule type" value="Genomic_DNA"/>
</dbReference>
<dbReference type="Proteomes" id="UP000194225">
    <property type="component" value="Unassembled WGS sequence"/>
</dbReference>
<reference evidence="2 4" key="1">
    <citation type="submission" date="2016-09" db="EMBL/GenBank/DDBJ databases">
        <title>Streptomyces platensis DSM40041, a candidate organism with high potential of specific P450 cytochromes.</title>
        <authorList>
            <person name="Grumaz C."/>
            <person name="Vainshtein Y."/>
            <person name="Kirstahler P."/>
            <person name="Sohn K."/>
        </authorList>
    </citation>
    <scope>NUCLEOTIDE SEQUENCE [LARGE SCALE GENOMIC DNA]</scope>
    <source>
        <strain evidence="2 4">DSM 40041</strain>
    </source>
</reference>
<proteinExistence type="predicted"/>
<evidence type="ECO:0000313" key="5">
    <source>
        <dbReference type="Proteomes" id="UP000325458"/>
    </source>
</evidence>
<reference evidence="3 5" key="2">
    <citation type="submission" date="2017-09" db="EMBL/GenBank/DDBJ databases">
        <authorList>
            <person name="Lee N."/>
            <person name="Cho B.-K."/>
        </authorList>
    </citation>
    <scope>NUCLEOTIDE SEQUENCE [LARGE SCALE GENOMIC DNA]</scope>
    <source>
        <strain evidence="3 5">ATCC 23948</strain>
    </source>
</reference>
<gene>
    <name evidence="2" type="ORF">BG653_07175</name>
    <name evidence="3" type="ORF">CP981_13605</name>
</gene>
<feature type="compositionally biased region" description="Polar residues" evidence="1">
    <location>
        <begin position="18"/>
        <end position="27"/>
    </location>
</feature>
<feature type="region of interest" description="Disordered" evidence="1">
    <location>
        <begin position="72"/>
        <end position="117"/>
    </location>
</feature>
<accession>A0AAE6TPK1</accession>
<feature type="region of interest" description="Disordered" evidence="1">
    <location>
        <begin position="1"/>
        <end position="29"/>
    </location>
</feature>
<dbReference type="AlphaFoldDB" id="A0AAE6TPK1"/>
<evidence type="ECO:0000313" key="4">
    <source>
        <dbReference type="Proteomes" id="UP000194225"/>
    </source>
</evidence>
<feature type="compositionally biased region" description="Basic and acidic residues" evidence="1">
    <location>
        <begin position="72"/>
        <end position="88"/>
    </location>
</feature>
<organism evidence="3 5">
    <name type="scientific">Streptomyces platensis</name>
    <dbReference type="NCBI Taxonomy" id="58346"/>
    <lineage>
        <taxon>Bacteria</taxon>
        <taxon>Bacillati</taxon>
        <taxon>Actinomycetota</taxon>
        <taxon>Actinomycetes</taxon>
        <taxon>Kitasatosporales</taxon>
        <taxon>Streptomycetaceae</taxon>
        <taxon>Streptomyces</taxon>
    </lineage>
</organism>
<keyword evidence="4" id="KW-1185">Reference proteome</keyword>
<evidence type="ECO:0000313" key="3">
    <source>
        <dbReference type="EMBL" id="QEV52563.1"/>
    </source>
</evidence>
<dbReference type="KEGG" id="spla:CP981_13605"/>